<evidence type="ECO:0008006" key="3">
    <source>
        <dbReference type="Google" id="ProtNLM"/>
    </source>
</evidence>
<dbReference type="Proteomes" id="UP001595882">
    <property type="component" value="Unassembled WGS sequence"/>
</dbReference>
<comment type="caution">
    <text evidence="1">The sequence shown here is derived from an EMBL/GenBank/DDBJ whole genome shotgun (WGS) entry which is preliminary data.</text>
</comment>
<sequence>MKWLSPLFLLFILIGCTNQETTPVTEGATTPEEALKFIDETKEEREIKVYSSRHIRDTMVLIAFTGAMNESDIWVADVRQSDSYWTVEKLYQMNGPLEEINDEEIVFTTDHFELGYVLSNAEALESEGIITIDPEKDWRILIRDLNMIAVTARIGN</sequence>
<evidence type="ECO:0000313" key="2">
    <source>
        <dbReference type="Proteomes" id="UP001595882"/>
    </source>
</evidence>
<proteinExistence type="predicted"/>
<dbReference type="EMBL" id="JBHSDT010000008">
    <property type="protein sequence ID" value="MFC4403802.1"/>
    <property type="molecule type" value="Genomic_DNA"/>
</dbReference>
<reference evidence="2" key="1">
    <citation type="journal article" date="2019" name="Int. J. Syst. Evol. Microbiol.">
        <title>The Global Catalogue of Microorganisms (GCM) 10K type strain sequencing project: providing services to taxonomists for standard genome sequencing and annotation.</title>
        <authorList>
            <consortium name="The Broad Institute Genomics Platform"/>
            <consortium name="The Broad Institute Genome Sequencing Center for Infectious Disease"/>
            <person name="Wu L."/>
            <person name="Ma J."/>
        </authorList>
    </citation>
    <scope>NUCLEOTIDE SEQUENCE [LARGE SCALE GENOMIC DNA]</scope>
    <source>
        <strain evidence="2">CCUG 37865</strain>
    </source>
</reference>
<gene>
    <name evidence="1" type="ORF">ACFOY7_12040</name>
</gene>
<accession>A0ABV8WX04</accession>
<evidence type="ECO:0000313" key="1">
    <source>
        <dbReference type="EMBL" id="MFC4403802.1"/>
    </source>
</evidence>
<dbReference type="PROSITE" id="PS51257">
    <property type="entry name" value="PROKAR_LIPOPROTEIN"/>
    <property type="match status" value="1"/>
</dbReference>
<dbReference type="RefSeq" id="WP_390252336.1">
    <property type="nucleotide sequence ID" value="NZ_JBHSDT010000008.1"/>
</dbReference>
<organism evidence="1 2">
    <name type="scientific">Gracilibacillus xinjiangensis</name>
    <dbReference type="NCBI Taxonomy" id="1193282"/>
    <lineage>
        <taxon>Bacteria</taxon>
        <taxon>Bacillati</taxon>
        <taxon>Bacillota</taxon>
        <taxon>Bacilli</taxon>
        <taxon>Bacillales</taxon>
        <taxon>Bacillaceae</taxon>
        <taxon>Gracilibacillus</taxon>
    </lineage>
</organism>
<protein>
    <recommendedName>
        <fullName evidence="3">Lipoprotein</fullName>
    </recommendedName>
</protein>
<name>A0ABV8WX04_9BACI</name>
<keyword evidence="2" id="KW-1185">Reference proteome</keyword>